<dbReference type="AlphaFoldDB" id="A0A934HWS4"/>
<proteinExistence type="predicted"/>
<evidence type="ECO:0000313" key="1">
    <source>
        <dbReference type="EMBL" id="MBI6872213.1"/>
    </source>
</evidence>
<gene>
    <name evidence="1" type="ORF">I6U51_05755</name>
</gene>
<dbReference type="EMBL" id="JAEEGB010000005">
    <property type="protein sequence ID" value="MBI6872213.1"/>
    <property type="molecule type" value="Genomic_DNA"/>
</dbReference>
<protein>
    <recommendedName>
        <fullName evidence="3">DUF4177 domain-containing protein</fullName>
    </recommendedName>
</protein>
<accession>A0A934HWS4</accession>
<organism evidence="1 2">
    <name type="scientific">Clostridium aciditolerans</name>
    <dbReference type="NCBI Taxonomy" id="339861"/>
    <lineage>
        <taxon>Bacteria</taxon>
        <taxon>Bacillati</taxon>
        <taxon>Bacillota</taxon>
        <taxon>Clostridia</taxon>
        <taxon>Eubacteriales</taxon>
        <taxon>Clostridiaceae</taxon>
        <taxon>Clostridium</taxon>
    </lineage>
</organism>
<comment type="caution">
    <text evidence="1">The sequence shown here is derived from an EMBL/GenBank/DDBJ whole genome shotgun (WGS) entry which is preliminary data.</text>
</comment>
<evidence type="ECO:0000313" key="2">
    <source>
        <dbReference type="Proteomes" id="UP000622687"/>
    </source>
</evidence>
<keyword evidence="2" id="KW-1185">Reference proteome</keyword>
<dbReference type="Proteomes" id="UP000622687">
    <property type="component" value="Unassembled WGS sequence"/>
</dbReference>
<name>A0A934HWS4_9CLOT</name>
<evidence type="ECO:0008006" key="3">
    <source>
        <dbReference type="Google" id="ProtNLM"/>
    </source>
</evidence>
<sequence length="58" mass="6686">MINEDLLDIVKVQETHSQNEVNNLLNQGWKLLNVYTGSFSYDASDQINMYVLGKPNDR</sequence>
<dbReference type="RefSeq" id="WP_211141704.1">
    <property type="nucleotide sequence ID" value="NZ_JAEEGB010000005.1"/>
</dbReference>
<reference evidence="1" key="1">
    <citation type="submission" date="2020-12" db="EMBL/GenBank/DDBJ databases">
        <title>Clostridium thailandense sp. nov., a novel acetogenic bacterium isolated from peat land soil in Thailand.</title>
        <authorList>
            <person name="Chaikitkaew S."/>
            <person name="Birkeland N.K."/>
        </authorList>
    </citation>
    <scope>NUCLEOTIDE SEQUENCE</scope>
    <source>
        <strain evidence="1">DSM 17425</strain>
    </source>
</reference>